<proteinExistence type="predicted"/>
<keyword evidence="3" id="KW-1185">Reference proteome</keyword>
<dbReference type="EMBL" id="OOIP01000001">
    <property type="protein sequence ID" value="SPO35026.1"/>
    <property type="molecule type" value="Genomic_DNA"/>
</dbReference>
<reference evidence="2 3" key="1">
    <citation type="submission" date="2018-03" db="EMBL/GenBank/DDBJ databases">
        <authorList>
            <person name="Guldener U."/>
        </authorList>
    </citation>
    <scope>NUCLEOTIDE SEQUENCE [LARGE SCALE GENOMIC DNA]</scope>
    <source>
        <strain evidence="2 3">DAOM196992</strain>
    </source>
</reference>
<gene>
    <name evidence="2" type="ORF">PSFLO_00497</name>
</gene>
<sequence>MSQPLDDLELYSLDTVTMSQPLDDLDFPPDDPLDFPDSIVGGSDVEVKLESRQDRSSPLADPFEFLDVRCDRCLRDSITRCGVDRSKRPKGVICDSCFASSSSCRVRGQLVSKLSQRTKAPPLPPRPMPSRAAKSAADSGVLESLAREMTPFPLEEFRRSMAGPHSSDIDDDDDDDDDDAKDDLHRTIKAAKKVSVNADASKSDKRKAYGRALVDIEARCRKEAARFGIKIGRERKSKQP</sequence>
<feature type="region of interest" description="Disordered" evidence="1">
    <location>
        <begin position="113"/>
        <end position="139"/>
    </location>
</feature>
<evidence type="ECO:0000313" key="3">
    <source>
        <dbReference type="Proteomes" id="UP000323386"/>
    </source>
</evidence>
<protein>
    <submittedName>
        <fullName evidence="2">Uncharacterized protein</fullName>
    </submittedName>
</protein>
<organism evidence="2 3">
    <name type="scientific">Pseudozyma flocculosa</name>
    <dbReference type="NCBI Taxonomy" id="84751"/>
    <lineage>
        <taxon>Eukaryota</taxon>
        <taxon>Fungi</taxon>
        <taxon>Dikarya</taxon>
        <taxon>Basidiomycota</taxon>
        <taxon>Ustilaginomycotina</taxon>
        <taxon>Ustilaginomycetes</taxon>
        <taxon>Ustilaginales</taxon>
        <taxon>Ustilaginaceae</taxon>
        <taxon>Pseudozyma</taxon>
    </lineage>
</organism>
<dbReference type="Proteomes" id="UP000323386">
    <property type="component" value="Unassembled WGS sequence"/>
</dbReference>
<evidence type="ECO:0000256" key="1">
    <source>
        <dbReference type="SAM" id="MobiDB-lite"/>
    </source>
</evidence>
<feature type="compositionally biased region" description="Acidic residues" evidence="1">
    <location>
        <begin position="169"/>
        <end position="181"/>
    </location>
</feature>
<evidence type="ECO:0000313" key="2">
    <source>
        <dbReference type="EMBL" id="SPO35026.1"/>
    </source>
</evidence>
<accession>A0A5C3EU03</accession>
<dbReference type="AlphaFoldDB" id="A0A5C3EU03"/>
<feature type="region of interest" description="Disordered" evidence="1">
    <location>
        <begin position="156"/>
        <end position="207"/>
    </location>
</feature>
<name>A0A5C3EU03_9BASI</name>